<dbReference type="PROSITE" id="PS51257">
    <property type="entry name" value="PROKAR_LIPOPROTEIN"/>
    <property type="match status" value="1"/>
</dbReference>
<evidence type="ECO:0000259" key="3">
    <source>
        <dbReference type="Pfam" id="PF07635"/>
    </source>
</evidence>
<dbReference type="PANTHER" id="PTHR35889">
    <property type="entry name" value="CYCLOINULO-OLIGOSACCHARIDE FRUCTANOTRANSFERASE-RELATED"/>
    <property type="match status" value="1"/>
</dbReference>
<evidence type="ECO:0008006" key="5">
    <source>
        <dbReference type="Google" id="ProtNLM"/>
    </source>
</evidence>
<sequence>MTRLKLKHLSYAATAGLLVISSCKQKETVDQSLASATDPSTPAEPAPATKKKYETISIVPEGQPVSFNEHIQPILSAACYHCHGPDSGTREPGGPLTPNDGPPLRIDQPEFAFEKRPNGKPVIIPGDPDGSLLMKLMESKNPDEVMPLHPERSPHGSILAPEKIALVRRWIKEGAKYEEHWAYIAPKKAELPEIENKDWARNPIDYFVAKRLETAGLAPNSDESKARLLRRLSFDLTGLPPSPEEVEKFTTDTRDFDTVYLEKVNQLLDSDAYAENYARHWLDVARYADTHGIHIDNYRSIWPYRDWVINAFRQNMPFDQFTREQIAGDMMPNATLDQKIASGFHRCLPTTGEGGAIAEEYNAIYAQDRASTTSAAWLGLTVGCASCHDHKFDAISTKENYQMTAFFRNTTMSALDRNKADHPPNVLVPSQADRERIPVLDKEIAAANESIKKQRAASEAKFQAWLKAPSTSQAQAVPEENRLLHLPLNDKAKGLVDSKGTKYSSDQPIAWVDGEYGDAVLFVKNNGINLGNAGDFERDQKFSFSSWLKAPHGFSGGAISKMHTKDSHQGYDLWLENGHLAVHLIHSWPQDFLKVTTKKTYPKDEWFHVTVTYDGSSQADGVKIYINGEKAAITVNENKLTDSIKNTAPFLLGKRYNTQPYTNGQLQNFQLFNKELSKEEALSLSVDGRINGLRRMAKKSPKQLQQLRDYYFSKVDKSLNAPLANLKKLQDEQAAISKRGTITLVMQEKTKTEPFAHILVRGEYANKGEKVSPGTPASLPPMTKDMPKNRLGLAKWLTQAENPLPARVTVNRYWSYIFGTGIVATNDDFGVMGARPTHPKLLDWLAADFVENKWDFHHLLRTIVTSSTYRQSAQITPEKLERDPLNTLLSRGPRYRLDAEQIRDLALKSGDLLQNKIGGPSVKPPQPKGVWKAVAMPQSNTRNYKADTGDKIYRRSMYTFWKRTAVHPAMDILNAPSREVSCTRRDITNTPLQAFVVMNGPQFVEASRELAKESIANSKETRTRIDFIAMRLLSRHTTSAEADIIQQTLDFALKKFKSKPDDAKKLISVGATENDPSIDPIELAAWTLIANQMLNMDETLNK</sequence>
<evidence type="ECO:0000313" key="4">
    <source>
        <dbReference type="EMBL" id="BDS06221.1"/>
    </source>
</evidence>
<dbReference type="KEGG" id="osu:NT6N_12610"/>
<evidence type="ECO:0000259" key="1">
    <source>
        <dbReference type="Pfam" id="PF07583"/>
    </source>
</evidence>
<organism evidence="4">
    <name type="scientific">Oceaniferula spumae</name>
    <dbReference type="NCBI Taxonomy" id="2979115"/>
    <lineage>
        <taxon>Bacteria</taxon>
        <taxon>Pseudomonadati</taxon>
        <taxon>Verrucomicrobiota</taxon>
        <taxon>Verrucomicrobiia</taxon>
        <taxon>Verrucomicrobiales</taxon>
        <taxon>Verrucomicrobiaceae</taxon>
        <taxon>Oceaniferula</taxon>
    </lineage>
</organism>
<dbReference type="InterPro" id="IPR013320">
    <property type="entry name" value="ConA-like_dom_sf"/>
</dbReference>
<feature type="domain" description="DUF1553" evidence="2">
    <location>
        <begin position="789"/>
        <end position="1048"/>
    </location>
</feature>
<dbReference type="InterPro" id="IPR011444">
    <property type="entry name" value="DUF1549"/>
</dbReference>
<name>A0AAT9FJU7_9BACT</name>
<dbReference type="Pfam" id="PF07635">
    <property type="entry name" value="PSCyt1"/>
    <property type="match status" value="1"/>
</dbReference>
<proteinExistence type="predicted"/>
<dbReference type="EMBL" id="AP026866">
    <property type="protein sequence ID" value="BDS06221.1"/>
    <property type="molecule type" value="Genomic_DNA"/>
</dbReference>
<dbReference type="AlphaFoldDB" id="A0AAT9FJU7"/>
<dbReference type="InterPro" id="IPR022655">
    <property type="entry name" value="DUF1553"/>
</dbReference>
<evidence type="ECO:0000259" key="2">
    <source>
        <dbReference type="Pfam" id="PF07587"/>
    </source>
</evidence>
<reference evidence="4" key="1">
    <citation type="submission" date="2024-07" db="EMBL/GenBank/DDBJ databases">
        <title>Complete genome sequence of Verrucomicrobiaceae bacterium NT6N.</title>
        <authorList>
            <person name="Huang C."/>
            <person name="Takami H."/>
            <person name="Hamasaki K."/>
        </authorList>
    </citation>
    <scope>NUCLEOTIDE SEQUENCE</scope>
    <source>
        <strain evidence="4">NT6N</strain>
    </source>
</reference>
<gene>
    <name evidence="4" type="ORF">NT6N_12610</name>
</gene>
<dbReference type="PANTHER" id="PTHR35889:SF3">
    <property type="entry name" value="F-BOX DOMAIN-CONTAINING PROTEIN"/>
    <property type="match status" value="1"/>
</dbReference>
<dbReference type="Pfam" id="PF07587">
    <property type="entry name" value="PSD1"/>
    <property type="match status" value="1"/>
</dbReference>
<dbReference type="SUPFAM" id="SSF49899">
    <property type="entry name" value="Concanavalin A-like lectins/glucanases"/>
    <property type="match status" value="1"/>
</dbReference>
<dbReference type="Pfam" id="PF13385">
    <property type="entry name" value="Laminin_G_3"/>
    <property type="match status" value="1"/>
</dbReference>
<dbReference type="InterPro" id="IPR011429">
    <property type="entry name" value="Cyt_c_Planctomycete-type"/>
</dbReference>
<accession>A0AAT9FJU7</accession>
<protein>
    <recommendedName>
        <fullName evidence="5">DUF1553 domain-containing protein</fullName>
    </recommendedName>
</protein>
<dbReference type="Gene3D" id="2.60.120.200">
    <property type="match status" value="1"/>
</dbReference>
<dbReference type="Pfam" id="PF07583">
    <property type="entry name" value="PSCyt2"/>
    <property type="match status" value="1"/>
</dbReference>
<feature type="domain" description="Cytochrome C Planctomycete-type" evidence="3">
    <location>
        <begin position="79"/>
        <end position="147"/>
    </location>
</feature>
<feature type="domain" description="DUF1549" evidence="1">
    <location>
        <begin position="203"/>
        <end position="411"/>
    </location>
</feature>